<comment type="caution">
    <text evidence="2">The sequence shown here is derived from an EMBL/GenBank/DDBJ whole genome shotgun (WGS) entry which is preliminary data.</text>
</comment>
<sequence>MNSWLTIFLPNDEYKQQRLLQFFAEATVLSIVYSIVMIVVAQMVSLDTSFTLLIGLGIVLLYLMGRYVLSGMEYTEVFTSKAYSKELKKIIGQTLGFVAVYCIVYLFIISVPSTPAEWLEFGGFLILLTALYSGVHVLSLHRSYTKNLQDLD</sequence>
<gene>
    <name evidence="2" type="ORF">CQS04_09475</name>
</gene>
<feature type="transmembrane region" description="Helical" evidence="1">
    <location>
        <begin position="50"/>
        <end position="69"/>
    </location>
</feature>
<dbReference type="Proteomes" id="UP000228680">
    <property type="component" value="Unassembled WGS sequence"/>
</dbReference>
<dbReference type="EMBL" id="PCGR01000003">
    <property type="protein sequence ID" value="PJK16134.1"/>
    <property type="molecule type" value="Genomic_DNA"/>
</dbReference>
<evidence type="ECO:0000313" key="3">
    <source>
        <dbReference type="Proteomes" id="UP000228680"/>
    </source>
</evidence>
<keyword evidence="1" id="KW-1133">Transmembrane helix</keyword>
<proteinExistence type="predicted"/>
<dbReference type="RefSeq" id="WP_100353912.1">
    <property type="nucleotide sequence ID" value="NZ_PCGR01000003.1"/>
</dbReference>
<evidence type="ECO:0000256" key="1">
    <source>
        <dbReference type="SAM" id="Phobius"/>
    </source>
</evidence>
<feature type="transmembrane region" description="Helical" evidence="1">
    <location>
        <begin position="121"/>
        <end position="140"/>
    </location>
</feature>
<organism evidence="2 3">
    <name type="scientific">Chryseomicrobium excrementi</name>
    <dbReference type="NCBI Taxonomy" id="2041346"/>
    <lineage>
        <taxon>Bacteria</taxon>
        <taxon>Bacillati</taxon>
        <taxon>Bacillota</taxon>
        <taxon>Bacilli</taxon>
        <taxon>Bacillales</taxon>
        <taxon>Caryophanaceae</taxon>
        <taxon>Chryseomicrobium</taxon>
    </lineage>
</organism>
<reference evidence="2 3" key="1">
    <citation type="submission" date="2017-10" db="EMBL/GenBank/DDBJ databases">
        <title>Draft genome of Chryseomicrobium casticus sp. nov.</title>
        <authorList>
            <person name="Chakraborty R."/>
            <person name="Saha T."/>
        </authorList>
    </citation>
    <scope>NUCLEOTIDE SEQUENCE [LARGE SCALE GENOMIC DNA]</scope>
    <source>
        <strain evidence="2 3">ET03</strain>
    </source>
</reference>
<keyword evidence="1" id="KW-0812">Transmembrane</keyword>
<protein>
    <recommendedName>
        <fullName evidence="4">DUF3278 domain-containing protein</fullName>
    </recommendedName>
</protein>
<feature type="transmembrane region" description="Helical" evidence="1">
    <location>
        <begin position="22"/>
        <end position="44"/>
    </location>
</feature>
<keyword evidence="3" id="KW-1185">Reference proteome</keyword>
<name>A0A2M9EY41_9BACL</name>
<feature type="transmembrane region" description="Helical" evidence="1">
    <location>
        <begin position="90"/>
        <end position="109"/>
    </location>
</feature>
<dbReference type="OrthoDB" id="2429113at2"/>
<keyword evidence="1" id="KW-0472">Membrane</keyword>
<dbReference type="AlphaFoldDB" id="A0A2M9EY41"/>
<accession>A0A2M9EY41</accession>
<evidence type="ECO:0008006" key="4">
    <source>
        <dbReference type="Google" id="ProtNLM"/>
    </source>
</evidence>
<evidence type="ECO:0000313" key="2">
    <source>
        <dbReference type="EMBL" id="PJK16134.1"/>
    </source>
</evidence>